<comment type="caution">
    <text evidence="1">The sequence shown here is derived from an EMBL/GenBank/DDBJ whole genome shotgun (WGS) entry which is preliminary data.</text>
</comment>
<dbReference type="PANTHER" id="PTHR36897:SF2">
    <property type="entry name" value="OS10G0350800 PROTEIN"/>
    <property type="match status" value="1"/>
</dbReference>
<keyword evidence="2" id="KW-1185">Reference proteome</keyword>
<organism evidence="1 2">
    <name type="scientific">Colocasia esculenta</name>
    <name type="common">Wild taro</name>
    <name type="synonym">Arum esculentum</name>
    <dbReference type="NCBI Taxonomy" id="4460"/>
    <lineage>
        <taxon>Eukaryota</taxon>
        <taxon>Viridiplantae</taxon>
        <taxon>Streptophyta</taxon>
        <taxon>Embryophyta</taxon>
        <taxon>Tracheophyta</taxon>
        <taxon>Spermatophyta</taxon>
        <taxon>Magnoliopsida</taxon>
        <taxon>Liliopsida</taxon>
        <taxon>Araceae</taxon>
        <taxon>Aroideae</taxon>
        <taxon>Colocasieae</taxon>
        <taxon>Colocasia</taxon>
    </lineage>
</organism>
<dbReference type="EMBL" id="NMUH01001549">
    <property type="protein sequence ID" value="MQL93330.1"/>
    <property type="molecule type" value="Genomic_DNA"/>
</dbReference>
<protein>
    <submittedName>
        <fullName evidence="1">Uncharacterized protein</fullName>
    </submittedName>
</protein>
<sequence length="131" mass="14762">MLRPFFQVWDLSLAKARVQLGRAEGVVRPWAGGWVLHLDSMWMSRATQGLKKSIFELGPFVGVTAMHHGFDRRCHKAELLTINNTDLYHSKVVWMGPPNRCGMVQSVPCHTIPTCTKTIEEIKTSNLDCVA</sequence>
<dbReference type="AlphaFoldDB" id="A0A843VI57"/>
<dbReference type="Proteomes" id="UP000652761">
    <property type="component" value="Unassembled WGS sequence"/>
</dbReference>
<proteinExistence type="predicted"/>
<accession>A0A843VI57</accession>
<evidence type="ECO:0000313" key="2">
    <source>
        <dbReference type="Proteomes" id="UP000652761"/>
    </source>
</evidence>
<dbReference type="PANTHER" id="PTHR36897">
    <property type="entry name" value="OS10G0351100-LIKE PROTEIN"/>
    <property type="match status" value="1"/>
</dbReference>
<dbReference type="OrthoDB" id="445361at2759"/>
<gene>
    <name evidence="1" type="ORF">Taro_025978</name>
</gene>
<reference evidence="1" key="1">
    <citation type="submission" date="2017-07" db="EMBL/GenBank/DDBJ databases">
        <title>Taro Niue Genome Assembly and Annotation.</title>
        <authorList>
            <person name="Atibalentja N."/>
            <person name="Keating K."/>
            <person name="Fields C.J."/>
        </authorList>
    </citation>
    <scope>NUCLEOTIDE SEQUENCE</scope>
    <source>
        <strain evidence="1">Niue_2</strain>
        <tissue evidence="1">Leaf</tissue>
    </source>
</reference>
<name>A0A843VI57_COLES</name>
<evidence type="ECO:0000313" key="1">
    <source>
        <dbReference type="EMBL" id="MQL93330.1"/>
    </source>
</evidence>